<evidence type="ECO:0000313" key="2">
    <source>
        <dbReference type="EMBL" id="MFE3849081.1"/>
    </source>
</evidence>
<feature type="domain" description="DUF6046" evidence="1">
    <location>
        <begin position="91"/>
        <end position="218"/>
    </location>
</feature>
<reference evidence="2 3" key="1">
    <citation type="submission" date="2024-06" db="EMBL/GenBank/DDBJ databases">
        <title>Flavobacterium spp. isolated from glacier.</title>
        <authorList>
            <person name="Han D."/>
        </authorList>
    </citation>
    <scope>NUCLEOTIDE SEQUENCE [LARGE SCALE GENOMIC DNA]</scope>
    <source>
        <strain evidence="2 3">LB3P45</strain>
    </source>
</reference>
<protein>
    <submittedName>
        <fullName evidence="2">DUF6046 domain-containing protein</fullName>
    </submittedName>
</protein>
<dbReference type="EMBL" id="JBHZQA010000010">
    <property type="protein sequence ID" value="MFE3849081.1"/>
    <property type="molecule type" value="Genomic_DNA"/>
</dbReference>
<sequence length="220" mass="25191">MDLTNKDIIFASLMGSNSVATYQRTQLVQDELSKHVLPKIPFLPLHNEEQIDYTAVNPSFRLNQADAPTPEEQQFFPLSFSFTEGGQKWLFPYEPMINIGSGNNIVKRNVAKQGDKLIGTIKERWSRKDFEFSVTGVLIGSLLKGSVADCFPKKQMESLFEFLKYNKEFYIYCAPLEIMGVTKVVVDDYSFPFTKGENVQAYDLKLCSDFSYNLLIKEEF</sequence>
<evidence type="ECO:0000313" key="3">
    <source>
        <dbReference type="Proteomes" id="UP001600039"/>
    </source>
</evidence>
<evidence type="ECO:0000259" key="1">
    <source>
        <dbReference type="Pfam" id="PF19512"/>
    </source>
</evidence>
<name>A0ABW6HPY1_9FLAO</name>
<dbReference type="Pfam" id="PF19512">
    <property type="entry name" value="DUF6046"/>
    <property type="match status" value="1"/>
</dbReference>
<accession>A0ABW6HPY1</accession>
<organism evidence="2 3">
    <name type="scientific">Flavobacterium fructosi</name>
    <dbReference type="NCBI Taxonomy" id="3230416"/>
    <lineage>
        <taxon>Bacteria</taxon>
        <taxon>Pseudomonadati</taxon>
        <taxon>Bacteroidota</taxon>
        <taxon>Flavobacteriia</taxon>
        <taxon>Flavobacteriales</taxon>
        <taxon>Flavobacteriaceae</taxon>
        <taxon>Flavobacterium</taxon>
    </lineage>
</organism>
<comment type="caution">
    <text evidence="2">The sequence shown here is derived from an EMBL/GenBank/DDBJ whole genome shotgun (WGS) entry which is preliminary data.</text>
</comment>
<dbReference type="InterPro" id="IPR046109">
    <property type="entry name" value="DUF6046"/>
</dbReference>
<gene>
    <name evidence="2" type="ORF">ACFX5D_14000</name>
</gene>
<dbReference type="Proteomes" id="UP001600039">
    <property type="component" value="Unassembled WGS sequence"/>
</dbReference>
<dbReference type="RefSeq" id="WP_379858827.1">
    <property type="nucleotide sequence ID" value="NZ_JBHZQA010000010.1"/>
</dbReference>
<keyword evidence="3" id="KW-1185">Reference proteome</keyword>
<proteinExistence type="predicted"/>